<proteinExistence type="predicted"/>
<keyword evidence="1" id="KW-0472">Membrane</keyword>
<name>A0AAV3UCZ6_9EURY</name>
<reference evidence="2 3" key="1">
    <citation type="journal article" date="2019" name="Int. J. Syst. Evol. Microbiol.">
        <title>The Global Catalogue of Microorganisms (GCM) 10K type strain sequencing project: providing services to taxonomists for standard genome sequencing and annotation.</title>
        <authorList>
            <consortium name="The Broad Institute Genomics Platform"/>
            <consortium name="The Broad Institute Genome Sequencing Center for Infectious Disease"/>
            <person name="Wu L."/>
            <person name="Ma J."/>
        </authorList>
    </citation>
    <scope>NUCLEOTIDE SEQUENCE [LARGE SCALE GENOMIC DNA]</scope>
    <source>
        <strain evidence="2 3">JCM 17504</strain>
    </source>
</reference>
<feature type="transmembrane region" description="Helical" evidence="1">
    <location>
        <begin position="7"/>
        <end position="27"/>
    </location>
</feature>
<dbReference type="InterPro" id="IPR056613">
    <property type="entry name" value="DUF7287"/>
</dbReference>
<protein>
    <submittedName>
        <fullName evidence="2">Uncharacterized protein</fullName>
    </submittedName>
</protein>
<dbReference type="AlphaFoldDB" id="A0AAV3UCZ6"/>
<dbReference type="EMBL" id="BAABKX010000001">
    <property type="protein sequence ID" value="GAA5043060.1"/>
    <property type="molecule type" value="Genomic_DNA"/>
</dbReference>
<dbReference type="Pfam" id="PF23958">
    <property type="entry name" value="DUF7287"/>
    <property type="match status" value="1"/>
</dbReference>
<keyword evidence="3" id="KW-1185">Reference proteome</keyword>
<dbReference type="GeneID" id="68611269"/>
<keyword evidence="1" id="KW-0812">Transmembrane</keyword>
<keyword evidence="1" id="KW-1133">Transmembrane helix</keyword>
<accession>A0AAV3UCZ6</accession>
<comment type="caution">
    <text evidence="2">The sequence shown here is derived from an EMBL/GenBank/DDBJ whole genome shotgun (WGS) entry which is preliminary data.</text>
</comment>
<evidence type="ECO:0000256" key="1">
    <source>
        <dbReference type="SAM" id="Phobius"/>
    </source>
</evidence>
<gene>
    <name evidence="2" type="ORF">GCM10025751_07230</name>
</gene>
<evidence type="ECO:0000313" key="3">
    <source>
        <dbReference type="Proteomes" id="UP001501729"/>
    </source>
</evidence>
<dbReference type="RefSeq" id="WP_227775515.1">
    <property type="nucleotide sequence ID" value="NZ_BAABKX010000001.1"/>
</dbReference>
<evidence type="ECO:0000313" key="2">
    <source>
        <dbReference type="EMBL" id="GAA5043060.1"/>
    </source>
</evidence>
<organism evidence="2 3">
    <name type="scientific">Haladaptatus pallidirubidus</name>
    <dbReference type="NCBI Taxonomy" id="1008152"/>
    <lineage>
        <taxon>Archaea</taxon>
        <taxon>Methanobacteriati</taxon>
        <taxon>Methanobacteriota</taxon>
        <taxon>Stenosarchaea group</taxon>
        <taxon>Halobacteria</taxon>
        <taxon>Halobacteriales</taxon>
        <taxon>Haladaptataceae</taxon>
        <taxon>Haladaptatus</taxon>
    </lineage>
</organism>
<dbReference type="Proteomes" id="UP001501729">
    <property type="component" value="Unassembled WGS sequence"/>
</dbReference>
<sequence>MRGQTSIDFLVGMSVFLLTVAFVFATLPNTFAPFTGDDSSELLGTDRVASHLTEGTLAQQNRPGVLNGTCTEQFFGTSGACHPSNLNAALGVGANERVNVTIESSGAIRDIGGTQLSAGPTTPTNGSVVVASRLVSIDGEEYELYVRTW</sequence>